<organism evidence="1 2">
    <name type="scientific">uncultured phage cr108_1</name>
    <dbReference type="NCBI Taxonomy" id="2772069"/>
    <lineage>
        <taxon>Viruses</taxon>
        <taxon>Duplodnaviria</taxon>
        <taxon>Heunggongvirae</taxon>
        <taxon>Uroviricota</taxon>
        <taxon>Caudoviricetes</taxon>
        <taxon>Crassvirales</taxon>
        <taxon>Steigviridae</taxon>
        <taxon>Asinivirinae</taxon>
        <taxon>Pipoluvirus</taxon>
        <taxon>Pipoluvirus rarus</taxon>
    </lineage>
</organism>
<keyword evidence="2" id="KW-1185">Reference proteome</keyword>
<evidence type="ECO:0000313" key="2">
    <source>
        <dbReference type="Proteomes" id="UP000594030"/>
    </source>
</evidence>
<sequence>MSLVGKFFKLPENRQRAHDEYFKVERENFGILVCTMLVPDRPHHKITNLVCDPSELQNAEEITTKEYLEAMEKTA</sequence>
<dbReference type="Proteomes" id="UP000594030">
    <property type="component" value="Segment"/>
</dbReference>
<dbReference type="GeneID" id="65129421"/>
<accession>A0A7M1RX71</accession>
<reference evidence="1 2" key="1">
    <citation type="submission" date="2020-07" db="EMBL/GenBank/DDBJ databases">
        <title>Taxonomic proposal: Crassvirales, a new order of highly abundant and diverse bacterial viruses.</title>
        <authorList>
            <person name="Shkoporov A.N."/>
            <person name="Stockdale S.R."/>
            <person name="Guerin E."/>
            <person name="Ross R.P."/>
            <person name="Hill C."/>
        </authorList>
    </citation>
    <scope>NUCLEOTIDE SEQUENCE [LARGE SCALE GENOMIC DNA]</scope>
</reference>
<dbReference type="KEGG" id="vg:65129421"/>
<dbReference type="EMBL" id="MT774385">
    <property type="protein sequence ID" value="QOR59027.1"/>
    <property type="molecule type" value="Genomic_DNA"/>
</dbReference>
<dbReference type="RefSeq" id="YP_010111185.1">
    <property type="nucleotide sequence ID" value="NC_055878.1"/>
</dbReference>
<evidence type="ECO:0000313" key="1">
    <source>
        <dbReference type="EMBL" id="QOR59027.1"/>
    </source>
</evidence>
<protein>
    <submittedName>
        <fullName evidence="1">Uncharacterized protein</fullName>
    </submittedName>
</protein>
<name>A0A7M1RX71_9CAUD</name>
<proteinExistence type="predicted"/>